<dbReference type="Proteomes" id="UP001165368">
    <property type="component" value="Unassembled WGS sequence"/>
</dbReference>
<gene>
    <name evidence="1" type="ORF">LVY72_04785</name>
</gene>
<dbReference type="RefSeq" id="WP_237818334.1">
    <property type="nucleotide sequence ID" value="NZ_JAKLTQ010000002.1"/>
</dbReference>
<reference evidence="1" key="1">
    <citation type="submission" date="2022-01" db="EMBL/GenBank/DDBJ databases">
        <authorList>
            <person name="Jo J.-H."/>
            <person name="Im W.-T."/>
        </authorList>
    </citation>
    <scope>NUCLEOTIDE SEQUENCE</scope>
    <source>
        <strain evidence="1">I2-34</strain>
    </source>
</reference>
<sequence>MQPTPAEVITGIRRILKDVVEPSVGSDYARNRLAEVRAVLAQIDWNDSLTHLARDNSAVSDFAGQAADWVNAAPERRAAFAGLLPGLTEAQRPAVDVVEPFAVHNERSEAYSRLMVSLTDCLAAWVREHPADDGAAELLDRIRRHYARLG</sequence>
<name>A0ABS9L3U7_9MICC</name>
<protein>
    <submittedName>
        <fullName evidence="1">Uncharacterized protein</fullName>
    </submittedName>
</protein>
<evidence type="ECO:0000313" key="1">
    <source>
        <dbReference type="EMBL" id="MCG2621228.1"/>
    </source>
</evidence>
<comment type="caution">
    <text evidence="1">The sequence shown here is derived from an EMBL/GenBank/DDBJ whole genome shotgun (WGS) entry which is preliminary data.</text>
</comment>
<dbReference type="EMBL" id="JAKLTQ010000002">
    <property type="protein sequence ID" value="MCG2621228.1"/>
    <property type="molecule type" value="Genomic_DNA"/>
</dbReference>
<evidence type="ECO:0000313" key="2">
    <source>
        <dbReference type="Proteomes" id="UP001165368"/>
    </source>
</evidence>
<keyword evidence="2" id="KW-1185">Reference proteome</keyword>
<accession>A0ABS9L3U7</accession>
<proteinExistence type="predicted"/>
<organism evidence="1 2">
    <name type="scientific">Arthrobacter hankyongi</name>
    <dbReference type="NCBI Taxonomy" id="2904801"/>
    <lineage>
        <taxon>Bacteria</taxon>
        <taxon>Bacillati</taxon>
        <taxon>Actinomycetota</taxon>
        <taxon>Actinomycetes</taxon>
        <taxon>Micrococcales</taxon>
        <taxon>Micrococcaceae</taxon>
        <taxon>Arthrobacter</taxon>
    </lineage>
</organism>